<proteinExistence type="predicted"/>
<evidence type="ECO:0000313" key="3">
    <source>
        <dbReference type="Proteomes" id="UP000765509"/>
    </source>
</evidence>
<reference evidence="2" key="1">
    <citation type="submission" date="2021-03" db="EMBL/GenBank/DDBJ databases">
        <title>Draft genome sequence of rust myrtle Austropuccinia psidii MF-1, a brazilian biotype.</title>
        <authorList>
            <person name="Quecine M.C."/>
            <person name="Pachon D.M.R."/>
            <person name="Bonatelli M.L."/>
            <person name="Correr F.H."/>
            <person name="Franceschini L.M."/>
            <person name="Leite T.F."/>
            <person name="Margarido G.R.A."/>
            <person name="Almeida C.A."/>
            <person name="Ferrarezi J.A."/>
            <person name="Labate C.A."/>
        </authorList>
    </citation>
    <scope>NUCLEOTIDE SEQUENCE</scope>
    <source>
        <strain evidence="2">MF-1</strain>
    </source>
</reference>
<protein>
    <submittedName>
        <fullName evidence="2">Uncharacterized protein</fullName>
    </submittedName>
</protein>
<evidence type="ECO:0000256" key="1">
    <source>
        <dbReference type="SAM" id="MobiDB-lite"/>
    </source>
</evidence>
<comment type="caution">
    <text evidence="2">The sequence shown here is derived from an EMBL/GenBank/DDBJ whole genome shotgun (WGS) entry which is preliminary data.</text>
</comment>
<feature type="region of interest" description="Disordered" evidence="1">
    <location>
        <begin position="1"/>
        <end position="52"/>
    </location>
</feature>
<dbReference type="AlphaFoldDB" id="A0A9Q3BNP0"/>
<sequence>MEEGTSSPGHVAEGPFVPSTTQQSQGHAFDVSQRNNRDAAKATEQTASRDGWLESRHKPDWCYLSTFQKKTCTSSADGRGREGICEAIPIGEIALTKPSRA</sequence>
<evidence type="ECO:0000313" key="2">
    <source>
        <dbReference type="EMBL" id="MBW0468380.1"/>
    </source>
</evidence>
<organism evidence="2 3">
    <name type="scientific">Austropuccinia psidii MF-1</name>
    <dbReference type="NCBI Taxonomy" id="1389203"/>
    <lineage>
        <taxon>Eukaryota</taxon>
        <taxon>Fungi</taxon>
        <taxon>Dikarya</taxon>
        <taxon>Basidiomycota</taxon>
        <taxon>Pucciniomycotina</taxon>
        <taxon>Pucciniomycetes</taxon>
        <taxon>Pucciniales</taxon>
        <taxon>Sphaerophragmiaceae</taxon>
        <taxon>Austropuccinia</taxon>
    </lineage>
</organism>
<dbReference type="Proteomes" id="UP000765509">
    <property type="component" value="Unassembled WGS sequence"/>
</dbReference>
<accession>A0A9Q3BNP0</accession>
<dbReference type="EMBL" id="AVOT02001849">
    <property type="protein sequence ID" value="MBW0468380.1"/>
    <property type="molecule type" value="Genomic_DNA"/>
</dbReference>
<keyword evidence="3" id="KW-1185">Reference proteome</keyword>
<name>A0A9Q3BNP0_9BASI</name>
<gene>
    <name evidence="2" type="ORF">O181_008095</name>
</gene>